<dbReference type="RefSeq" id="WP_344033313.1">
    <property type="nucleotide sequence ID" value="NZ_BAAABX010000097.1"/>
</dbReference>
<gene>
    <name evidence="2" type="ORF">GCM10010357_71340</name>
</gene>
<sequence length="225" mass="24132">MRPGTIPRPPRRTWTVEVRPRPGGVTVLCSQCGQSPAGTDARTAVVSHLAQHARAERLARHWRTCQCAVHGCRWHPRHRGCDGPVLLLLARERAGRLWRLTDACHACATVTEHCAEVPELPAADAHRTPQGSASARSRARCRAAIVVPYGFEAPGTGWPASTALWWQPVEEDVQWFDEGPEASADGTVGETGRTTAGASAMPGTVTAARPPRLVHTTLLGAKAGT</sequence>
<dbReference type="Proteomes" id="UP001500879">
    <property type="component" value="Unassembled WGS sequence"/>
</dbReference>
<evidence type="ECO:0000313" key="3">
    <source>
        <dbReference type="Proteomes" id="UP001500879"/>
    </source>
</evidence>
<dbReference type="EMBL" id="BAAABX010000097">
    <property type="protein sequence ID" value="GAA0439747.1"/>
    <property type="molecule type" value="Genomic_DNA"/>
</dbReference>
<name>A0ABN0Z9V6_9ACTN</name>
<protein>
    <submittedName>
        <fullName evidence="2">Uncharacterized protein</fullName>
    </submittedName>
</protein>
<evidence type="ECO:0000256" key="1">
    <source>
        <dbReference type="SAM" id="MobiDB-lite"/>
    </source>
</evidence>
<reference evidence="2 3" key="1">
    <citation type="journal article" date="2019" name="Int. J. Syst. Evol. Microbiol.">
        <title>The Global Catalogue of Microorganisms (GCM) 10K type strain sequencing project: providing services to taxonomists for standard genome sequencing and annotation.</title>
        <authorList>
            <consortium name="The Broad Institute Genomics Platform"/>
            <consortium name="The Broad Institute Genome Sequencing Center for Infectious Disease"/>
            <person name="Wu L."/>
            <person name="Ma J."/>
        </authorList>
    </citation>
    <scope>NUCLEOTIDE SEQUENCE [LARGE SCALE GENOMIC DNA]</scope>
    <source>
        <strain evidence="2 3">JCM 4788</strain>
    </source>
</reference>
<accession>A0ABN0Z9V6</accession>
<proteinExistence type="predicted"/>
<keyword evidence="3" id="KW-1185">Reference proteome</keyword>
<comment type="caution">
    <text evidence="2">The sequence shown here is derived from an EMBL/GenBank/DDBJ whole genome shotgun (WGS) entry which is preliminary data.</text>
</comment>
<organism evidence="2 3">
    <name type="scientific">Streptomyces luteireticuli</name>
    <dbReference type="NCBI Taxonomy" id="173858"/>
    <lineage>
        <taxon>Bacteria</taxon>
        <taxon>Bacillati</taxon>
        <taxon>Actinomycetota</taxon>
        <taxon>Actinomycetes</taxon>
        <taxon>Kitasatosporales</taxon>
        <taxon>Streptomycetaceae</taxon>
        <taxon>Streptomyces</taxon>
    </lineage>
</organism>
<evidence type="ECO:0000313" key="2">
    <source>
        <dbReference type="EMBL" id="GAA0439747.1"/>
    </source>
</evidence>
<feature type="region of interest" description="Disordered" evidence="1">
    <location>
        <begin position="180"/>
        <end position="205"/>
    </location>
</feature>